<dbReference type="EMBL" id="CP012173">
    <property type="protein sequence ID" value="AKV76451.1"/>
    <property type="molecule type" value="Genomic_DNA"/>
</dbReference>
<dbReference type="OrthoDB" id="378862at2157"/>
<dbReference type="OMA" id="DIICGEM"/>
<reference evidence="6 8" key="3">
    <citation type="submission" date="2015-07" db="EMBL/GenBank/DDBJ databases">
        <title>Physiological, transcriptional responses and genome re-sequencing of acid resistant extremely thermoacidophilic Metallosphaera sedula SARC-M1.</title>
        <authorList>
            <person name="Ai C."/>
            <person name="McCarthy S."/>
            <person name="Eckrich V."/>
            <person name="Rudrappa D."/>
            <person name="Qiu G."/>
            <person name="Blum P."/>
        </authorList>
    </citation>
    <scope>NUCLEOTIDE SEQUENCE [LARGE SCALE GENOMIC DNA]</scope>
    <source>
        <strain evidence="6 8">SARC-M1</strain>
    </source>
</reference>
<evidence type="ECO:0000313" key="9">
    <source>
        <dbReference type="Proteomes" id="UP000061362"/>
    </source>
</evidence>
<reference evidence="9 10" key="2">
    <citation type="journal article" date="2015" name="Genome Announc.">
        <title>Complete Genome Sequences of Evolved Arsenate-Resistant Metallosphaera sedula Strains.</title>
        <authorList>
            <person name="Ai C."/>
            <person name="McCarthy S."/>
            <person name="Schackwitz W."/>
            <person name="Martin J."/>
            <person name="Lipzen A."/>
            <person name="Blum P."/>
        </authorList>
    </citation>
    <scope>NUCLEOTIDE SEQUENCE [LARGE SCALE GENOMIC DNA]</scope>
    <source>
        <strain evidence="4 10">ARS120-1</strain>
        <strain evidence="5 9">ARS120-2</strain>
        <strain evidence="2 12">ARS50-1</strain>
        <strain evidence="3 11">ARS50-2</strain>
    </source>
</reference>
<evidence type="ECO:0000313" key="2">
    <source>
        <dbReference type="EMBL" id="AKV74212.1"/>
    </source>
</evidence>
<name>A0A088E6F6_9CREN</name>
<protein>
    <recommendedName>
        <fullName evidence="13">DUF432 domain-containing protein</fullName>
    </recommendedName>
</protein>
<dbReference type="PIRSF" id="PIRSF019202">
    <property type="entry name" value="UCP019202"/>
    <property type="match status" value="1"/>
</dbReference>
<evidence type="ECO:0000313" key="8">
    <source>
        <dbReference type="Proteomes" id="UP000056255"/>
    </source>
</evidence>
<dbReference type="EMBL" id="CP008822">
    <property type="protein sequence ID" value="AIM27332.1"/>
    <property type="molecule type" value="Genomic_DNA"/>
</dbReference>
<dbReference type="Proteomes" id="UP000062475">
    <property type="component" value="Chromosome"/>
</dbReference>
<evidence type="ECO:0000313" key="6">
    <source>
        <dbReference type="EMBL" id="AKV83189.1"/>
    </source>
</evidence>
<dbReference type="EMBL" id="CP012175">
    <property type="protein sequence ID" value="AKV80948.1"/>
    <property type="molecule type" value="Genomic_DNA"/>
</dbReference>
<dbReference type="Proteomes" id="UP000068832">
    <property type="component" value="Chromosome"/>
</dbReference>
<accession>A0A088E6F6</accession>
<reference evidence="1 7" key="1">
    <citation type="journal article" date="2014" name="J. Bacteriol.">
        <title>Role of an Archaeal PitA Transporter in the Copper and Arsenic Resistance of Metallosphaera sedula, an Extreme Thermoacidophile.</title>
        <authorList>
            <person name="McCarthy S."/>
            <person name="Ai C."/>
            <person name="Wheaton G."/>
            <person name="Tevatia R."/>
            <person name="Eckrich V."/>
            <person name="Kelly R."/>
            <person name="Blum P."/>
        </authorList>
    </citation>
    <scope>NUCLEOTIDE SEQUENCE [LARGE SCALE GENOMIC DNA]</scope>
    <source>
        <strain evidence="1 7">CuR1</strain>
    </source>
</reference>
<evidence type="ECO:0000313" key="1">
    <source>
        <dbReference type="EMBL" id="AIM27332.1"/>
    </source>
</evidence>
<evidence type="ECO:0008006" key="13">
    <source>
        <dbReference type="Google" id="ProtNLM"/>
    </source>
</evidence>
<dbReference type="Proteomes" id="UP000056255">
    <property type="component" value="Chromosome"/>
</dbReference>
<dbReference type="Pfam" id="PF04254">
    <property type="entry name" value="DUF432"/>
    <property type="match status" value="1"/>
</dbReference>
<evidence type="ECO:0000313" key="4">
    <source>
        <dbReference type="EMBL" id="AKV78703.1"/>
    </source>
</evidence>
<evidence type="ECO:0000313" key="7">
    <source>
        <dbReference type="Proteomes" id="UP000029084"/>
    </source>
</evidence>
<organism evidence="1 7">
    <name type="scientific">Metallosphaera sedula</name>
    <dbReference type="NCBI Taxonomy" id="43687"/>
    <lineage>
        <taxon>Archaea</taxon>
        <taxon>Thermoproteota</taxon>
        <taxon>Thermoprotei</taxon>
        <taxon>Sulfolobales</taxon>
        <taxon>Sulfolobaceae</taxon>
        <taxon>Metallosphaera</taxon>
    </lineage>
</organism>
<evidence type="ECO:0000313" key="10">
    <source>
        <dbReference type="Proteomes" id="UP000062398"/>
    </source>
</evidence>
<dbReference type="AlphaFoldDB" id="A0A088E6F6"/>
<dbReference type="Proteomes" id="UP000061362">
    <property type="component" value="Chromosome"/>
</dbReference>
<dbReference type="GeneID" id="91755675"/>
<sequence length="198" mass="22397">MPVYEGNGKRFTIPDGMTLQELPVVSISTNVTTYFGINLESAVIVKPESTITFYVEVPLDLGVFVTDGKRYRQIDLKERFSKKYSLYGSVENGIVYRYWVSRVSDSPFFSEDRALTKVVVKNEADTIGDLKIVLFDVRYFSLFKDEDKVIGEEIRLERLKKGLAIVKPTNNPSIPGAKVMDYTPLNPFTRGIEMGEGT</sequence>
<gene>
    <name evidence="1" type="ORF">HA72_1185</name>
    <name evidence="2" type="ORF">MsedA_1201</name>
    <name evidence="3" type="ORF">MsedB_1203</name>
    <name evidence="4" type="ORF">MsedC_1201</name>
    <name evidence="5" type="ORF">MsedD_1202</name>
    <name evidence="6" type="ORF">MsedE_1204</name>
</gene>
<dbReference type="RefSeq" id="WP_012021133.1">
    <property type="nucleotide sequence ID" value="NZ_AP019770.1"/>
</dbReference>
<dbReference type="InterPro" id="IPR007366">
    <property type="entry name" value="DUF432"/>
</dbReference>
<dbReference type="PATRIC" id="fig|43687.5.peg.1284"/>
<evidence type="ECO:0000313" key="11">
    <source>
        <dbReference type="Proteomes" id="UP000062475"/>
    </source>
</evidence>
<dbReference type="EMBL" id="CP012176">
    <property type="protein sequence ID" value="AKV83189.1"/>
    <property type="molecule type" value="Genomic_DNA"/>
</dbReference>
<dbReference type="Proteomes" id="UP000062398">
    <property type="component" value="Chromosome"/>
</dbReference>
<proteinExistence type="predicted"/>
<dbReference type="Proteomes" id="UP000029084">
    <property type="component" value="Chromosome"/>
</dbReference>
<dbReference type="EMBL" id="CP012174">
    <property type="protein sequence ID" value="AKV78703.1"/>
    <property type="molecule type" value="Genomic_DNA"/>
</dbReference>
<evidence type="ECO:0000313" key="5">
    <source>
        <dbReference type="EMBL" id="AKV80948.1"/>
    </source>
</evidence>
<evidence type="ECO:0000313" key="12">
    <source>
        <dbReference type="Proteomes" id="UP000068832"/>
    </source>
</evidence>
<dbReference type="EMBL" id="CP012172">
    <property type="protein sequence ID" value="AKV74212.1"/>
    <property type="molecule type" value="Genomic_DNA"/>
</dbReference>
<evidence type="ECO:0000313" key="3">
    <source>
        <dbReference type="EMBL" id="AKV76451.1"/>
    </source>
</evidence>